<reference evidence="1" key="1">
    <citation type="submission" date="2020-04" db="EMBL/GenBank/DDBJ databases">
        <authorList>
            <person name="Alioto T."/>
            <person name="Alioto T."/>
            <person name="Gomez Garrido J."/>
        </authorList>
    </citation>
    <scope>NUCLEOTIDE SEQUENCE</scope>
    <source>
        <strain evidence="1">A484AB</strain>
    </source>
</reference>
<proteinExistence type="predicted"/>
<name>A0A7D9E836_PARCT</name>
<sequence>LLLRQSMMVDESFSSKVKPDDKFVVETELTMFYSLSISCFYAIERIRCHTNLQLSVSEQVVHAGYSDISSYLTVVICDG</sequence>
<comment type="caution">
    <text evidence="1">The sequence shown here is derived from an EMBL/GenBank/DDBJ whole genome shotgun (WGS) entry which is preliminary data.</text>
</comment>
<evidence type="ECO:0000313" key="2">
    <source>
        <dbReference type="Proteomes" id="UP001152795"/>
    </source>
</evidence>
<organism evidence="1 2">
    <name type="scientific">Paramuricea clavata</name>
    <name type="common">Red gorgonian</name>
    <name type="synonym">Violescent sea-whip</name>
    <dbReference type="NCBI Taxonomy" id="317549"/>
    <lineage>
        <taxon>Eukaryota</taxon>
        <taxon>Metazoa</taxon>
        <taxon>Cnidaria</taxon>
        <taxon>Anthozoa</taxon>
        <taxon>Octocorallia</taxon>
        <taxon>Malacalcyonacea</taxon>
        <taxon>Plexauridae</taxon>
        <taxon>Paramuricea</taxon>
    </lineage>
</organism>
<dbReference type="Proteomes" id="UP001152795">
    <property type="component" value="Unassembled WGS sequence"/>
</dbReference>
<keyword evidence="2" id="KW-1185">Reference proteome</keyword>
<feature type="non-terminal residue" evidence="1">
    <location>
        <position position="1"/>
    </location>
</feature>
<feature type="non-terminal residue" evidence="1">
    <location>
        <position position="79"/>
    </location>
</feature>
<gene>
    <name evidence="1" type="ORF">PACLA_8A053571</name>
</gene>
<dbReference type="AlphaFoldDB" id="A0A7D9E836"/>
<protein>
    <submittedName>
        <fullName evidence="1">Uncharacterized protein</fullName>
    </submittedName>
</protein>
<dbReference type="EMBL" id="CACRXK020004291">
    <property type="protein sequence ID" value="CAB4002216.1"/>
    <property type="molecule type" value="Genomic_DNA"/>
</dbReference>
<evidence type="ECO:0000313" key="1">
    <source>
        <dbReference type="EMBL" id="CAB4002216.1"/>
    </source>
</evidence>
<accession>A0A7D9E836</accession>